<dbReference type="InterPro" id="IPR036249">
    <property type="entry name" value="Thioredoxin-like_sf"/>
</dbReference>
<reference evidence="2 3" key="1">
    <citation type="journal article" date="2017" name="Int. J. Syst. Evol. Microbiol.">
        <title>Erythrobacter aquimixticola sp. nov., isolated from the junction between the ocean and a freshwater spring.</title>
        <authorList>
            <person name="Park S."/>
            <person name="Jung Y.T."/>
            <person name="Choi S.J."/>
            <person name="Yoon J.H."/>
        </authorList>
    </citation>
    <scope>NUCLEOTIDE SEQUENCE [LARGE SCALE GENOMIC DNA]</scope>
    <source>
        <strain evidence="2 3">JSSK-14</strain>
    </source>
</reference>
<feature type="domain" description="Thioredoxin" evidence="1">
    <location>
        <begin position="2"/>
        <end position="161"/>
    </location>
</feature>
<dbReference type="Proteomes" id="UP000285232">
    <property type="component" value="Unassembled WGS sequence"/>
</dbReference>
<dbReference type="Gene3D" id="3.40.30.10">
    <property type="entry name" value="Glutaredoxin"/>
    <property type="match status" value="1"/>
</dbReference>
<gene>
    <name evidence="2" type="ORF">D6201_03045</name>
</gene>
<dbReference type="GO" id="GO:0016209">
    <property type="term" value="F:antioxidant activity"/>
    <property type="evidence" value="ECO:0007669"/>
    <property type="project" value="InterPro"/>
</dbReference>
<accession>A0A419RRS7</accession>
<keyword evidence="3" id="KW-1185">Reference proteome</keyword>
<evidence type="ECO:0000313" key="3">
    <source>
        <dbReference type="Proteomes" id="UP000285232"/>
    </source>
</evidence>
<dbReference type="RefSeq" id="WP_120047389.1">
    <property type="nucleotide sequence ID" value="NZ_RAHX01000001.1"/>
</dbReference>
<dbReference type="CDD" id="cd02970">
    <property type="entry name" value="PRX_like2"/>
    <property type="match status" value="1"/>
</dbReference>
<protein>
    <submittedName>
        <fullName evidence="2">AhpC/TSA family protein</fullName>
    </submittedName>
</protein>
<organism evidence="2 3">
    <name type="scientific">Aurantiacibacter aquimixticola</name>
    <dbReference type="NCBI Taxonomy" id="1958945"/>
    <lineage>
        <taxon>Bacteria</taxon>
        <taxon>Pseudomonadati</taxon>
        <taxon>Pseudomonadota</taxon>
        <taxon>Alphaproteobacteria</taxon>
        <taxon>Sphingomonadales</taxon>
        <taxon>Erythrobacteraceae</taxon>
        <taxon>Aurantiacibacter</taxon>
    </lineage>
</organism>
<dbReference type="GO" id="GO:0016491">
    <property type="term" value="F:oxidoreductase activity"/>
    <property type="evidence" value="ECO:0007669"/>
    <property type="project" value="InterPro"/>
</dbReference>
<dbReference type="OrthoDB" id="9809746at2"/>
<dbReference type="InterPro" id="IPR013766">
    <property type="entry name" value="Thioredoxin_domain"/>
</dbReference>
<proteinExistence type="predicted"/>
<evidence type="ECO:0000313" key="2">
    <source>
        <dbReference type="EMBL" id="RJY08469.1"/>
    </source>
</evidence>
<sequence length="171" mass="19814">MLKPGEKTPDIDLPLTIDARFHLSKQEPENFTMLVFYRGKHCPICKNYLEELGGRLEDFTNRGINVFAISMDKEDRAMHVDSEWNTHDLPLVYDLGEDEARRWGLYISEKREGSDEPEVFSEPGLFLLKPDMTLHFAETQNAPFTRPDLDQLLEGLDYTMKNDYPTRGTLT</sequence>
<name>A0A419RRS7_9SPHN</name>
<dbReference type="PROSITE" id="PS51352">
    <property type="entry name" value="THIOREDOXIN_2"/>
    <property type="match status" value="1"/>
</dbReference>
<evidence type="ECO:0000259" key="1">
    <source>
        <dbReference type="PROSITE" id="PS51352"/>
    </source>
</evidence>
<dbReference type="EMBL" id="RAHX01000001">
    <property type="protein sequence ID" value="RJY08469.1"/>
    <property type="molecule type" value="Genomic_DNA"/>
</dbReference>
<dbReference type="SUPFAM" id="SSF52833">
    <property type="entry name" value="Thioredoxin-like"/>
    <property type="match status" value="1"/>
</dbReference>
<comment type="caution">
    <text evidence="2">The sequence shown here is derived from an EMBL/GenBank/DDBJ whole genome shotgun (WGS) entry which is preliminary data.</text>
</comment>
<dbReference type="Pfam" id="PF00578">
    <property type="entry name" value="AhpC-TSA"/>
    <property type="match status" value="1"/>
</dbReference>
<dbReference type="AlphaFoldDB" id="A0A419RRS7"/>
<dbReference type="InterPro" id="IPR000866">
    <property type="entry name" value="AhpC/TSA"/>
</dbReference>